<proteinExistence type="inferred from homology"/>
<dbReference type="AlphaFoldDB" id="A0A1V4BYK9"/>
<dbReference type="PANTHER" id="PTHR24304:SF2">
    <property type="entry name" value="24-HYDROXYCHOLESTEROL 7-ALPHA-HYDROXYLASE"/>
    <property type="match status" value="1"/>
</dbReference>
<dbReference type="InterPro" id="IPR036396">
    <property type="entry name" value="Cyt_P450_sf"/>
</dbReference>
<reference evidence="7 8" key="1">
    <citation type="submission" date="2017-02" db="EMBL/GenBank/DDBJ databases">
        <title>Genome sequence of Microcystis aeruginosa KW.</title>
        <authorList>
            <person name="Oh H.-M."/>
            <person name="Ahn C.-Y."/>
            <person name="Jeong H."/>
            <person name="Srivastava A."/>
            <person name="Lee H.-G."/>
            <person name="Kang S.-R."/>
        </authorList>
    </citation>
    <scope>NUCLEOTIDE SEQUENCE [LARGE SCALE GENOMIC DNA]</scope>
    <source>
        <strain evidence="7 8">KW</strain>
    </source>
</reference>
<gene>
    <name evidence="7" type="ORF">B1L04_02925</name>
</gene>
<keyword evidence="3 5" id="KW-0479">Metal-binding</keyword>
<comment type="caution">
    <text evidence="7">The sequence shown here is derived from an EMBL/GenBank/DDBJ whole genome shotgun (WGS) entry which is preliminary data.</text>
</comment>
<dbReference type="GO" id="GO:0020037">
    <property type="term" value="F:heme binding"/>
    <property type="evidence" value="ECO:0007669"/>
    <property type="project" value="InterPro"/>
</dbReference>
<dbReference type="SUPFAM" id="SSF48264">
    <property type="entry name" value="Cytochrome P450"/>
    <property type="match status" value="1"/>
</dbReference>
<dbReference type="EMBL" id="MVGR01000002">
    <property type="protein sequence ID" value="OPF19753.1"/>
    <property type="molecule type" value="Genomic_DNA"/>
</dbReference>
<dbReference type="InterPro" id="IPR017972">
    <property type="entry name" value="Cyt_P450_CS"/>
</dbReference>
<evidence type="ECO:0000256" key="1">
    <source>
        <dbReference type="ARBA" id="ARBA00010617"/>
    </source>
</evidence>
<evidence type="ECO:0000256" key="5">
    <source>
        <dbReference type="PIRSR" id="PIRSR602403-1"/>
    </source>
</evidence>
<dbReference type="Proteomes" id="UP000189835">
    <property type="component" value="Unassembled WGS sequence"/>
</dbReference>
<dbReference type="PROSITE" id="PS00086">
    <property type="entry name" value="CYTOCHROME_P450"/>
    <property type="match status" value="1"/>
</dbReference>
<protein>
    <recommendedName>
        <fullName evidence="9">Cytochrome P450</fullName>
    </recommendedName>
</protein>
<feature type="binding site" description="axial binding residue" evidence="5">
    <location>
        <position position="390"/>
    </location>
    <ligand>
        <name>heme</name>
        <dbReference type="ChEBI" id="CHEBI:30413"/>
    </ligand>
    <ligandPart>
        <name>Fe</name>
        <dbReference type="ChEBI" id="CHEBI:18248"/>
    </ligandPart>
</feature>
<keyword evidence="4 5" id="KW-0408">Iron</keyword>
<evidence type="ECO:0000256" key="4">
    <source>
        <dbReference type="ARBA" id="ARBA00023004"/>
    </source>
</evidence>
<evidence type="ECO:0000256" key="3">
    <source>
        <dbReference type="ARBA" id="ARBA00022723"/>
    </source>
</evidence>
<organism evidence="7 8">
    <name type="scientific">Microcystis aeruginosa KW</name>
    <dbReference type="NCBI Taxonomy" id="1960155"/>
    <lineage>
        <taxon>Bacteria</taxon>
        <taxon>Bacillati</taxon>
        <taxon>Cyanobacteriota</taxon>
        <taxon>Cyanophyceae</taxon>
        <taxon>Oscillatoriophycideae</taxon>
        <taxon>Chroococcales</taxon>
        <taxon>Microcystaceae</taxon>
        <taxon>Microcystis</taxon>
    </lineage>
</organism>
<dbReference type="PRINTS" id="PR00465">
    <property type="entry name" value="EP450IV"/>
</dbReference>
<dbReference type="GO" id="GO:0005506">
    <property type="term" value="F:iron ion binding"/>
    <property type="evidence" value="ECO:0007669"/>
    <property type="project" value="InterPro"/>
</dbReference>
<comment type="similarity">
    <text evidence="1 6">Belongs to the cytochrome P450 family.</text>
</comment>
<accession>A0A1V4BYK9</accession>
<evidence type="ECO:0000313" key="8">
    <source>
        <dbReference type="Proteomes" id="UP000189835"/>
    </source>
</evidence>
<dbReference type="GO" id="GO:0004497">
    <property type="term" value="F:monooxygenase activity"/>
    <property type="evidence" value="ECO:0007669"/>
    <property type="project" value="UniProtKB-KW"/>
</dbReference>
<keyword evidence="6" id="KW-0503">Monooxygenase</keyword>
<dbReference type="Gene3D" id="1.10.630.10">
    <property type="entry name" value="Cytochrome P450"/>
    <property type="match status" value="1"/>
</dbReference>
<evidence type="ECO:0008006" key="9">
    <source>
        <dbReference type="Google" id="ProtNLM"/>
    </source>
</evidence>
<dbReference type="InterPro" id="IPR001128">
    <property type="entry name" value="Cyt_P450"/>
</dbReference>
<keyword evidence="6" id="KW-0560">Oxidoreductase</keyword>
<comment type="cofactor">
    <cofactor evidence="5">
        <name>heme</name>
        <dbReference type="ChEBI" id="CHEBI:30413"/>
    </cofactor>
</comment>
<evidence type="ECO:0000256" key="6">
    <source>
        <dbReference type="RuleBase" id="RU000461"/>
    </source>
</evidence>
<keyword evidence="2 5" id="KW-0349">Heme</keyword>
<dbReference type="InterPro" id="IPR002403">
    <property type="entry name" value="Cyt_P450_E_grp-IV"/>
</dbReference>
<sequence length="458" mass="52706">MSRLNPPVVPGLPLLGNALDFRRNPVELLQRGYETFGSIFSIRLGPKPAVVIIGPENQRFFFTETDRILSMSEVYKAFIPIFGKGFTLAVEPEEYKEQRAILQPVFSGRKMSDYLEVMRQETLAWLETLGDTGQFELCESFEKLSLNVFASLLMGSDFRQRMGSEFWSLYRDVVNGIDFLLPPFLPLPRFRRRDRARRTLHSKIRAMIAERRNHPNGHNDFLQTLAEAHYSNGQPVPEDTLESMILFLVFSASESTPLQTSWALIDLLRHPKYLDLVLAEQETVLGNHVENISIETVERLETLEWAIKETERMRPMTTMLWRYTLQSYHLNNYYVPRGWITIISPAISHRLPEVFSNPNVYNPMRFSPKLAEDRKTPFSMACFGGGNHKCPGMSIAYTFMKVVFSLLLQRYTLTLVNPDPKPDYSTTITRPESPCPIRYQLREYASLANSGISLTTPQ</sequence>
<name>A0A1V4BYK9_MICAE</name>
<dbReference type="Pfam" id="PF00067">
    <property type="entry name" value="p450"/>
    <property type="match status" value="1"/>
</dbReference>
<dbReference type="PANTHER" id="PTHR24304">
    <property type="entry name" value="CYTOCHROME P450 FAMILY 7"/>
    <property type="match status" value="1"/>
</dbReference>
<dbReference type="RefSeq" id="WP_079205717.1">
    <property type="nucleotide sequence ID" value="NZ_MVGR01000002.1"/>
</dbReference>
<dbReference type="InterPro" id="IPR050529">
    <property type="entry name" value="CYP450_sterol_14alpha_dmase"/>
</dbReference>
<dbReference type="GO" id="GO:0016705">
    <property type="term" value="F:oxidoreductase activity, acting on paired donors, with incorporation or reduction of molecular oxygen"/>
    <property type="evidence" value="ECO:0007669"/>
    <property type="project" value="InterPro"/>
</dbReference>
<evidence type="ECO:0000256" key="2">
    <source>
        <dbReference type="ARBA" id="ARBA00022617"/>
    </source>
</evidence>
<evidence type="ECO:0000313" key="7">
    <source>
        <dbReference type="EMBL" id="OPF19753.1"/>
    </source>
</evidence>